<evidence type="ECO:0000313" key="1">
    <source>
        <dbReference type="EMBL" id="SEH75400.1"/>
    </source>
</evidence>
<proteinExistence type="predicted"/>
<reference evidence="2" key="1">
    <citation type="submission" date="2016-06" db="EMBL/GenBank/DDBJ databases">
        <authorList>
            <person name="Petersen J."/>
            <person name="Sayavedra L."/>
        </authorList>
    </citation>
    <scope>NUCLEOTIDE SEQUENCE [LARGE SCALE GENOMIC DNA]</scope>
    <source>
        <strain evidence="2">BazSymA</strain>
    </source>
</reference>
<protein>
    <submittedName>
        <fullName evidence="1">Uncharacterized protein</fullName>
    </submittedName>
</protein>
<organism evidence="1 2">
    <name type="scientific">Bathymodiolus azoricus thioautotrophic gill symbiont</name>
    <dbReference type="NCBI Taxonomy" id="235205"/>
    <lineage>
        <taxon>Bacteria</taxon>
        <taxon>Pseudomonadati</taxon>
        <taxon>Pseudomonadota</taxon>
        <taxon>Gammaproteobacteria</taxon>
        <taxon>sulfur-oxidizing symbionts</taxon>
    </lineage>
</organism>
<name>A0A1H6KIH9_9GAMM</name>
<dbReference type="Proteomes" id="UP000198988">
    <property type="component" value="Unassembled WGS sequence"/>
</dbReference>
<evidence type="ECO:0000313" key="2">
    <source>
        <dbReference type="Proteomes" id="UP000198988"/>
    </source>
</evidence>
<dbReference type="EMBL" id="CDSC02000165">
    <property type="protein sequence ID" value="SEH75400.1"/>
    <property type="molecule type" value="Genomic_DNA"/>
</dbReference>
<sequence>MGFSNPNIQCALICLISVNIAHKSTPRYKWKMPRWIPIFERIIAHINIQIQAINRPCCIRAYPPR</sequence>
<accession>A0A1H6KIH9</accession>
<gene>
    <name evidence="1" type="ORF">BAZSYMA_ACONTIG202436_1</name>
</gene>
<dbReference type="AlphaFoldDB" id="A0A1H6KIH9"/>